<sequence length="149" mass="16552">MVGKLEQLVTHEPSPALLRYVTIACPLSCLLVRGMLWHTRSVKDCLLPTHCVLRLWLVYDSALPHPNAAVPAAPILAVFGIKDSRPGRFPCCRPSLLSFTYIALHQSTLEGDTIDAWRSFLQVFSNFDQLMASSWSKLPPTTTFALESA</sequence>
<dbReference type="Proteomes" id="UP001338125">
    <property type="component" value="Unassembled WGS sequence"/>
</dbReference>
<keyword evidence="1" id="KW-0812">Transmembrane</keyword>
<comment type="caution">
    <text evidence="2">The sequence shown here is derived from an EMBL/GenBank/DDBJ whole genome shotgun (WGS) entry which is preliminary data.</text>
</comment>
<accession>A0ABR0SKS8</accession>
<evidence type="ECO:0000313" key="2">
    <source>
        <dbReference type="EMBL" id="KAK5992748.1"/>
    </source>
</evidence>
<protein>
    <submittedName>
        <fullName evidence="2">Uncharacterized protein</fullName>
    </submittedName>
</protein>
<reference evidence="2 3" key="1">
    <citation type="submission" date="2024-01" db="EMBL/GenBank/DDBJ databases">
        <title>Complete genome of Cladobotryum mycophilum ATHUM6906.</title>
        <authorList>
            <person name="Christinaki A.C."/>
            <person name="Myridakis A.I."/>
            <person name="Kouvelis V.N."/>
        </authorList>
    </citation>
    <scope>NUCLEOTIDE SEQUENCE [LARGE SCALE GENOMIC DNA]</scope>
    <source>
        <strain evidence="2 3">ATHUM6906</strain>
    </source>
</reference>
<keyword evidence="1" id="KW-1133">Transmembrane helix</keyword>
<gene>
    <name evidence="2" type="ORF">PT974_06164</name>
</gene>
<evidence type="ECO:0000313" key="3">
    <source>
        <dbReference type="Proteomes" id="UP001338125"/>
    </source>
</evidence>
<dbReference type="EMBL" id="JAVFKD010000012">
    <property type="protein sequence ID" value="KAK5992748.1"/>
    <property type="molecule type" value="Genomic_DNA"/>
</dbReference>
<name>A0ABR0SKS8_9HYPO</name>
<keyword evidence="1" id="KW-0472">Membrane</keyword>
<proteinExistence type="predicted"/>
<organism evidence="2 3">
    <name type="scientific">Cladobotryum mycophilum</name>
    <dbReference type="NCBI Taxonomy" id="491253"/>
    <lineage>
        <taxon>Eukaryota</taxon>
        <taxon>Fungi</taxon>
        <taxon>Dikarya</taxon>
        <taxon>Ascomycota</taxon>
        <taxon>Pezizomycotina</taxon>
        <taxon>Sordariomycetes</taxon>
        <taxon>Hypocreomycetidae</taxon>
        <taxon>Hypocreales</taxon>
        <taxon>Hypocreaceae</taxon>
        <taxon>Cladobotryum</taxon>
    </lineage>
</organism>
<keyword evidence="3" id="KW-1185">Reference proteome</keyword>
<evidence type="ECO:0000256" key="1">
    <source>
        <dbReference type="SAM" id="Phobius"/>
    </source>
</evidence>
<feature type="transmembrane region" description="Helical" evidence="1">
    <location>
        <begin position="17"/>
        <end position="36"/>
    </location>
</feature>